<feature type="domain" description="DUF6946" evidence="1">
    <location>
        <begin position="43"/>
        <end position="242"/>
    </location>
</feature>
<dbReference type="Pfam" id="PF22187">
    <property type="entry name" value="DUF6946"/>
    <property type="match status" value="1"/>
</dbReference>
<evidence type="ECO:0000313" key="2">
    <source>
        <dbReference type="EMBL" id="PTM94401.1"/>
    </source>
</evidence>
<dbReference type="OrthoDB" id="2844408at2"/>
<sequence length="248" mass="27569">MAALPARPDGRHPKRSFRVIEQFAPEFHLNRSLAVKRKIYLPSPGPAAWQQFLAEPEKQWRLGYSARTLAHCWEDSDGLPPEIAALLIAVPEHKVPLPGGSRDSQNDVFALVRFDGLTCASTIEGKVGEPFGPTVGEWFKSPSEGKVTRMRHICELLGLSDVPPADIRYQLLHRSASALIEAKRFKTDEAAMIVHSFSPTNAWFDDFVSFADLFGVRPEIGKPNEIVLRSGVRFRIGWAPGNPAYLSV</sequence>
<name>A0A2T5B5Y0_MYCDI</name>
<evidence type="ECO:0000313" key="3">
    <source>
        <dbReference type="Proteomes" id="UP000241247"/>
    </source>
</evidence>
<proteinExistence type="predicted"/>
<evidence type="ECO:0000259" key="1">
    <source>
        <dbReference type="Pfam" id="PF22187"/>
    </source>
</evidence>
<dbReference type="Proteomes" id="UP000241247">
    <property type="component" value="Unassembled WGS sequence"/>
</dbReference>
<comment type="caution">
    <text evidence="2">The sequence shown here is derived from an EMBL/GenBank/DDBJ whole genome shotgun (WGS) entry which is preliminary data.</text>
</comment>
<accession>A0A2T5B5Y0</accession>
<dbReference type="InterPro" id="IPR054024">
    <property type="entry name" value="DUF6946"/>
</dbReference>
<organism evidence="2 3">
    <name type="scientific">Mycoplana dimorpha</name>
    <dbReference type="NCBI Taxonomy" id="28320"/>
    <lineage>
        <taxon>Bacteria</taxon>
        <taxon>Pseudomonadati</taxon>
        <taxon>Pseudomonadota</taxon>
        <taxon>Alphaproteobacteria</taxon>
        <taxon>Hyphomicrobiales</taxon>
        <taxon>Rhizobiaceae</taxon>
        <taxon>Mycoplana</taxon>
    </lineage>
</organism>
<dbReference type="EMBL" id="PZZZ01000005">
    <property type="protein sequence ID" value="PTM94401.1"/>
    <property type="molecule type" value="Genomic_DNA"/>
</dbReference>
<dbReference type="AlphaFoldDB" id="A0A2T5B5Y0"/>
<reference evidence="2 3" key="1">
    <citation type="submission" date="2018-04" db="EMBL/GenBank/DDBJ databases">
        <title>Genomic Encyclopedia of Type Strains, Phase IV (KMG-IV): sequencing the most valuable type-strain genomes for metagenomic binning, comparative biology and taxonomic classification.</title>
        <authorList>
            <person name="Goeker M."/>
        </authorList>
    </citation>
    <scope>NUCLEOTIDE SEQUENCE [LARGE SCALE GENOMIC DNA]</scope>
    <source>
        <strain evidence="2 3">DSM 7138</strain>
    </source>
</reference>
<dbReference type="RefSeq" id="WP_108003512.1">
    <property type="nucleotide sequence ID" value="NZ_JBHEEX010000003.1"/>
</dbReference>
<protein>
    <recommendedName>
        <fullName evidence="1">DUF6946 domain-containing protein</fullName>
    </recommendedName>
</protein>
<keyword evidence="3" id="KW-1185">Reference proteome</keyword>
<gene>
    <name evidence="2" type="ORF">C7449_105303</name>
</gene>